<dbReference type="Pfam" id="PF07238">
    <property type="entry name" value="PilZ"/>
    <property type="match status" value="1"/>
</dbReference>
<dbReference type="AlphaFoldDB" id="A0A2S9Y3C3"/>
<reference evidence="2 3" key="1">
    <citation type="submission" date="2018-03" db="EMBL/GenBank/DDBJ databases">
        <title>Draft Genome Sequences of the Obligatory Marine Myxobacteria Enhygromyxa salina SWB007.</title>
        <authorList>
            <person name="Poehlein A."/>
            <person name="Moghaddam J.A."/>
            <person name="Harms H."/>
            <person name="Alanjari M."/>
            <person name="Koenig G.M."/>
            <person name="Daniel R."/>
            <person name="Schaeberle T.F."/>
        </authorList>
    </citation>
    <scope>NUCLEOTIDE SEQUENCE [LARGE SCALE GENOMIC DNA]</scope>
    <source>
        <strain evidence="2 3">SWB007</strain>
    </source>
</reference>
<sequence length="213" mass="24199">MRTRGRTYVSLRKIRSHYGTPEDFVAAIRQDSALEVFTTDGFEPGEEVLLELSFTGLPGKMMVRAIGQEWHAARPRLRVRAGGTVMCAGSEWRKVQFLKRVATGDIKLTARRRHVRLPVLVEVRWRRRNERDFKTAALSEISEGGSLLLTQDRPDVEDEVIIEITPPGSARPLEILAVVRNSQNDEGVGLEFMARDMGGVHRLREVIRRLVEQ</sequence>
<dbReference type="SUPFAM" id="SSF141371">
    <property type="entry name" value="PilZ domain-like"/>
    <property type="match status" value="1"/>
</dbReference>
<dbReference type="InterPro" id="IPR009875">
    <property type="entry name" value="PilZ_domain"/>
</dbReference>
<dbReference type="GO" id="GO:0035438">
    <property type="term" value="F:cyclic-di-GMP binding"/>
    <property type="evidence" value="ECO:0007669"/>
    <property type="project" value="InterPro"/>
</dbReference>
<evidence type="ECO:0000313" key="2">
    <source>
        <dbReference type="EMBL" id="PRP99603.1"/>
    </source>
</evidence>
<feature type="domain" description="PilZ" evidence="1">
    <location>
        <begin position="111"/>
        <end position="206"/>
    </location>
</feature>
<name>A0A2S9Y3C3_9BACT</name>
<dbReference type="EMBL" id="PVNL01000120">
    <property type="protein sequence ID" value="PRP99603.1"/>
    <property type="molecule type" value="Genomic_DNA"/>
</dbReference>
<evidence type="ECO:0000259" key="1">
    <source>
        <dbReference type="Pfam" id="PF07238"/>
    </source>
</evidence>
<accession>A0A2S9Y3C3</accession>
<dbReference type="Gene3D" id="2.40.10.220">
    <property type="entry name" value="predicted glycosyltransferase like domains"/>
    <property type="match status" value="1"/>
</dbReference>
<gene>
    <name evidence="2" type="ORF">ENSA7_62410</name>
</gene>
<organism evidence="2 3">
    <name type="scientific">Enhygromyxa salina</name>
    <dbReference type="NCBI Taxonomy" id="215803"/>
    <lineage>
        <taxon>Bacteria</taxon>
        <taxon>Pseudomonadati</taxon>
        <taxon>Myxococcota</taxon>
        <taxon>Polyangia</taxon>
        <taxon>Nannocystales</taxon>
        <taxon>Nannocystaceae</taxon>
        <taxon>Enhygromyxa</taxon>
    </lineage>
</organism>
<evidence type="ECO:0000313" key="3">
    <source>
        <dbReference type="Proteomes" id="UP000238823"/>
    </source>
</evidence>
<protein>
    <submittedName>
        <fullName evidence="2">PilZ domain protein</fullName>
    </submittedName>
</protein>
<dbReference type="Proteomes" id="UP000238823">
    <property type="component" value="Unassembled WGS sequence"/>
</dbReference>
<comment type="caution">
    <text evidence="2">The sequence shown here is derived from an EMBL/GenBank/DDBJ whole genome shotgun (WGS) entry which is preliminary data.</text>
</comment>
<proteinExistence type="predicted"/>